<dbReference type="GO" id="GO:0016787">
    <property type="term" value="F:hydrolase activity"/>
    <property type="evidence" value="ECO:0007669"/>
    <property type="project" value="UniProtKB-KW"/>
</dbReference>
<dbReference type="Pfam" id="PF00857">
    <property type="entry name" value="Isochorismatase"/>
    <property type="match status" value="1"/>
</dbReference>
<evidence type="ECO:0000313" key="4">
    <source>
        <dbReference type="EMBL" id="KIY65871.1"/>
    </source>
</evidence>
<dbReference type="PANTHER" id="PTHR43540:SF1">
    <property type="entry name" value="ISOCHORISMATASE HYDROLASE"/>
    <property type="match status" value="1"/>
</dbReference>
<evidence type="ECO:0000256" key="1">
    <source>
        <dbReference type="ARBA" id="ARBA00006336"/>
    </source>
</evidence>
<comment type="similarity">
    <text evidence="1">Belongs to the isochorismatase family.</text>
</comment>
<proteinExistence type="inferred from homology"/>
<evidence type="ECO:0000313" key="5">
    <source>
        <dbReference type="Proteomes" id="UP000054007"/>
    </source>
</evidence>
<dbReference type="EMBL" id="KN880574">
    <property type="protein sequence ID" value="KIY65871.1"/>
    <property type="molecule type" value="Genomic_DNA"/>
</dbReference>
<protein>
    <submittedName>
        <fullName evidence="4">Isochorismatase hydrolase</fullName>
    </submittedName>
</protein>
<dbReference type="InterPro" id="IPR036380">
    <property type="entry name" value="Isochorismatase-like_sf"/>
</dbReference>
<dbReference type="OrthoDB" id="167809at2759"/>
<gene>
    <name evidence="4" type="ORF">CYLTODRAFT_423954</name>
</gene>
<sequence>MANPHCCLLLLDVQIASLRPPPHGIPASATVGPNIDKVLQLARSVTPAPTIVHVRNTGDCGDPDEPNTPGWQLATTPLAHEFVLDKRKNNAFIGTRLGDIIHPHAEIIVVGLHSDFSLRATCSAALDRGNEVIVIRGAHGTFDRLEVLYGSGITPASKVALEIEAELEEAGVHIFDMKDLTSIFKDR</sequence>
<dbReference type="STRING" id="1314674.A0A0D7B8N4"/>
<keyword evidence="2 4" id="KW-0378">Hydrolase</keyword>
<dbReference type="SUPFAM" id="SSF52499">
    <property type="entry name" value="Isochorismatase-like hydrolases"/>
    <property type="match status" value="1"/>
</dbReference>
<dbReference type="InterPro" id="IPR000868">
    <property type="entry name" value="Isochorismatase-like_dom"/>
</dbReference>
<name>A0A0D7B8N4_9AGAR</name>
<reference evidence="4 5" key="1">
    <citation type="journal article" date="2015" name="Fungal Genet. Biol.">
        <title>Evolution of novel wood decay mechanisms in Agaricales revealed by the genome sequences of Fistulina hepatica and Cylindrobasidium torrendii.</title>
        <authorList>
            <person name="Floudas D."/>
            <person name="Held B.W."/>
            <person name="Riley R."/>
            <person name="Nagy L.G."/>
            <person name="Koehler G."/>
            <person name="Ransdell A.S."/>
            <person name="Younus H."/>
            <person name="Chow J."/>
            <person name="Chiniquy J."/>
            <person name="Lipzen A."/>
            <person name="Tritt A."/>
            <person name="Sun H."/>
            <person name="Haridas S."/>
            <person name="LaButti K."/>
            <person name="Ohm R.A."/>
            <person name="Kues U."/>
            <person name="Blanchette R.A."/>
            <person name="Grigoriev I.V."/>
            <person name="Minto R.E."/>
            <person name="Hibbett D.S."/>
        </authorList>
    </citation>
    <scope>NUCLEOTIDE SEQUENCE [LARGE SCALE GENOMIC DNA]</scope>
    <source>
        <strain evidence="4 5">FP15055 ss-10</strain>
    </source>
</reference>
<evidence type="ECO:0000259" key="3">
    <source>
        <dbReference type="Pfam" id="PF00857"/>
    </source>
</evidence>
<dbReference type="AlphaFoldDB" id="A0A0D7B8N4"/>
<feature type="domain" description="Isochorismatase-like" evidence="3">
    <location>
        <begin position="7"/>
        <end position="144"/>
    </location>
</feature>
<organism evidence="4 5">
    <name type="scientific">Cylindrobasidium torrendii FP15055 ss-10</name>
    <dbReference type="NCBI Taxonomy" id="1314674"/>
    <lineage>
        <taxon>Eukaryota</taxon>
        <taxon>Fungi</taxon>
        <taxon>Dikarya</taxon>
        <taxon>Basidiomycota</taxon>
        <taxon>Agaricomycotina</taxon>
        <taxon>Agaricomycetes</taxon>
        <taxon>Agaricomycetidae</taxon>
        <taxon>Agaricales</taxon>
        <taxon>Marasmiineae</taxon>
        <taxon>Physalacriaceae</taxon>
        <taxon>Cylindrobasidium</taxon>
    </lineage>
</organism>
<dbReference type="Proteomes" id="UP000054007">
    <property type="component" value="Unassembled WGS sequence"/>
</dbReference>
<keyword evidence="5" id="KW-1185">Reference proteome</keyword>
<dbReference type="InterPro" id="IPR050272">
    <property type="entry name" value="Isochorismatase-like_hydrls"/>
</dbReference>
<evidence type="ECO:0000256" key="2">
    <source>
        <dbReference type="ARBA" id="ARBA00022801"/>
    </source>
</evidence>
<accession>A0A0D7B8N4</accession>
<dbReference type="Gene3D" id="3.40.50.850">
    <property type="entry name" value="Isochorismatase-like"/>
    <property type="match status" value="1"/>
</dbReference>
<dbReference type="PANTHER" id="PTHR43540">
    <property type="entry name" value="PEROXYUREIDOACRYLATE/UREIDOACRYLATE AMIDOHYDROLASE-RELATED"/>
    <property type="match status" value="1"/>
</dbReference>